<evidence type="ECO:0000256" key="3">
    <source>
        <dbReference type="ARBA" id="ARBA00022737"/>
    </source>
</evidence>
<keyword evidence="2" id="KW-0479">Metal-binding</keyword>
<feature type="region of interest" description="Disordered" evidence="8">
    <location>
        <begin position="1"/>
        <end position="49"/>
    </location>
</feature>
<dbReference type="InterPro" id="IPR036236">
    <property type="entry name" value="Znf_C2H2_sf"/>
</dbReference>
<keyword evidence="10" id="KW-1185">Reference proteome</keyword>
<feature type="compositionally biased region" description="Basic and acidic residues" evidence="8">
    <location>
        <begin position="214"/>
        <end position="225"/>
    </location>
</feature>
<gene>
    <name evidence="11" type="primary">LOC109479316</name>
</gene>
<dbReference type="GO" id="GO:0008270">
    <property type="term" value="F:zinc ion binding"/>
    <property type="evidence" value="ECO:0007669"/>
    <property type="project" value="UniProtKB-KW"/>
</dbReference>
<evidence type="ECO:0000256" key="2">
    <source>
        <dbReference type="ARBA" id="ARBA00022723"/>
    </source>
</evidence>
<evidence type="ECO:0000256" key="8">
    <source>
        <dbReference type="SAM" id="MobiDB-lite"/>
    </source>
</evidence>
<dbReference type="SMART" id="SM00355">
    <property type="entry name" value="ZnF_C2H2"/>
    <property type="match status" value="2"/>
</dbReference>
<proteinExistence type="predicted"/>
<dbReference type="InterPro" id="IPR013087">
    <property type="entry name" value="Znf_C2H2_type"/>
</dbReference>
<evidence type="ECO:0000256" key="1">
    <source>
        <dbReference type="ARBA" id="ARBA00004123"/>
    </source>
</evidence>
<dbReference type="GO" id="GO:0000981">
    <property type="term" value="F:DNA-binding transcription factor activity, RNA polymerase II-specific"/>
    <property type="evidence" value="ECO:0007669"/>
    <property type="project" value="TreeGrafter"/>
</dbReference>
<dbReference type="FunFam" id="3.30.160.60:FF:000446">
    <property type="entry name" value="Zinc finger protein"/>
    <property type="match status" value="1"/>
</dbReference>
<evidence type="ECO:0000313" key="10">
    <source>
        <dbReference type="Proteomes" id="UP000515135"/>
    </source>
</evidence>
<dbReference type="SUPFAM" id="SSF57667">
    <property type="entry name" value="beta-beta-alpha zinc fingers"/>
    <property type="match status" value="1"/>
</dbReference>
<comment type="subcellular location">
    <subcellularLocation>
        <location evidence="1">Nucleus</location>
    </subcellularLocation>
</comment>
<keyword evidence="4 7" id="KW-0863">Zinc-finger</keyword>
<evidence type="ECO:0000313" key="11">
    <source>
        <dbReference type="RefSeq" id="XP_019636833.1"/>
    </source>
</evidence>
<dbReference type="PROSITE" id="PS50157">
    <property type="entry name" value="ZINC_FINGER_C2H2_2"/>
    <property type="match status" value="2"/>
</dbReference>
<dbReference type="GeneID" id="109479316"/>
<dbReference type="GO" id="GO:0005634">
    <property type="term" value="C:nucleus"/>
    <property type="evidence" value="ECO:0007669"/>
    <property type="project" value="UniProtKB-SubCell"/>
</dbReference>
<keyword evidence="3" id="KW-0677">Repeat</keyword>
<evidence type="ECO:0000256" key="6">
    <source>
        <dbReference type="ARBA" id="ARBA00023242"/>
    </source>
</evidence>
<evidence type="ECO:0000256" key="4">
    <source>
        <dbReference type="ARBA" id="ARBA00022771"/>
    </source>
</evidence>
<dbReference type="Gene3D" id="3.30.160.60">
    <property type="entry name" value="Classic Zinc Finger"/>
    <property type="match status" value="2"/>
</dbReference>
<protein>
    <submittedName>
        <fullName evidence="11">Zinc finger protein with KRAB and SCAN domains 1-like</fullName>
    </submittedName>
</protein>
<feature type="compositionally biased region" description="Basic and acidic residues" evidence="8">
    <location>
        <begin position="1"/>
        <end position="15"/>
    </location>
</feature>
<feature type="compositionally biased region" description="Basic residues" evidence="8">
    <location>
        <begin position="188"/>
        <end position="209"/>
    </location>
</feature>
<evidence type="ECO:0000256" key="7">
    <source>
        <dbReference type="PROSITE-ProRule" id="PRU00042"/>
    </source>
</evidence>
<dbReference type="PANTHER" id="PTHR24394:SF29">
    <property type="entry name" value="MYONEURIN"/>
    <property type="match status" value="1"/>
</dbReference>
<dbReference type="PANTHER" id="PTHR24394">
    <property type="entry name" value="ZINC FINGER PROTEIN"/>
    <property type="match status" value="1"/>
</dbReference>
<evidence type="ECO:0000259" key="9">
    <source>
        <dbReference type="PROSITE" id="PS50157"/>
    </source>
</evidence>
<accession>A0A6P4ZJA2</accession>
<dbReference type="AlphaFoldDB" id="A0A6P4ZJA2"/>
<evidence type="ECO:0000256" key="5">
    <source>
        <dbReference type="ARBA" id="ARBA00022833"/>
    </source>
</evidence>
<feature type="compositionally biased region" description="Polar residues" evidence="8">
    <location>
        <begin position="18"/>
        <end position="34"/>
    </location>
</feature>
<dbReference type="OrthoDB" id="7930430at2759"/>
<dbReference type="PROSITE" id="PS00028">
    <property type="entry name" value="ZINC_FINGER_C2H2_1"/>
    <property type="match status" value="2"/>
</dbReference>
<organism evidence="10 11">
    <name type="scientific">Branchiostoma belcheri</name>
    <name type="common">Amphioxus</name>
    <dbReference type="NCBI Taxonomy" id="7741"/>
    <lineage>
        <taxon>Eukaryota</taxon>
        <taxon>Metazoa</taxon>
        <taxon>Chordata</taxon>
        <taxon>Cephalochordata</taxon>
        <taxon>Leptocardii</taxon>
        <taxon>Amphioxiformes</taxon>
        <taxon>Branchiostomatidae</taxon>
        <taxon>Branchiostoma</taxon>
    </lineage>
</organism>
<feature type="region of interest" description="Disordered" evidence="8">
    <location>
        <begin position="110"/>
        <end position="230"/>
    </location>
</feature>
<dbReference type="Pfam" id="PF00096">
    <property type="entry name" value="zf-C2H2"/>
    <property type="match status" value="2"/>
</dbReference>
<sequence length="401" mass="44369">MHNHTGREWEWHRLPDAANSTQNVACDPNPSTVQSEKEKTAEEKEKDEDKLWKDLEKVVGLDLTQELKKRNLFKPQPKENNHKVAVVLPKPNPLQTEASIRQIMAELSKELESVSETEVADARTTESSRCSAKEVTSLGGGAEVTTGRVGRGGRGRGRRGRRTGRNRSVEKDADYIIGSDITASTKPARGKRKASVPRGGPGKRPRRSPRTPTKSKEPKEVTLTKKDHKKPLKKSPILLDLLGKSGHSLGTVDSKIGTANLQTQNCHAEGSFAVKGSTDVASKVVMTERVCKEGHNVADPSAVVHQKNCSCCAKELHLAFPNKVNMRALVDQRPFYCNVCGARYNEEATLRMHMRLHPPGSQPAPPLRKNEQGQFICVVCGGKFSDKDELIRHSRIHPLLY</sequence>
<dbReference type="KEGG" id="bbel:109479316"/>
<feature type="compositionally biased region" description="Basic and acidic residues" evidence="8">
    <location>
        <begin position="35"/>
        <end position="49"/>
    </location>
</feature>
<dbReference type="RefSeq" id="XP_019636833.1">
    <property type="nucleotide sequence ID" value="XM_019781274.1"/>
</dbReference>
<dbReference type="Proteomes" id="UP000515135">
    <property type="component" value="Unplaced"/>
</dbReference>
<feature type="domain" description="C2H2-type" evidence="9">
    <location>
        <begin position="335"/>
        <end position="357"/>
    </location>
</feature>
<reference evidence="11" key="1">
    <citation type="submission" date="2025-08" db="UniProtKB">
        <authorList>
            <consortium name="RefSeq"/>
        </authorList>
    </citation>
    <scope>IDENTIFICATION</scope>
    <source>
        <tissue evidence="11">Gonad</tissue>
    </source>
</reference>
<keyword evidence="5" id="KW-0862">Zinc</keyword>
<name>A0A6P4ZJA2_BRABE</name>
<feature type="compositionally biased region" description="Basic residues" evidence="8">
    <location>
        <begin position="151"/>
        <end position="165"/>
    </location>
</feature>
<keyword evidence="6" id="KW-0539">Nucleus</keyword>
<feature type="domain" description="C2H2-type" evidence="9">
    <location>
        <begin position="375"/>
        <end position="397"/>
    </location>
</feature>